<evidence type="ECO:0000256" key="4">
    <source>
        <dbReference type="SAM" id="MobiDB-lite"/>
    </source>
</evidence>
<feature type="compositionally biased region" description="Low complexity" evidence="4">
    <location>
        <begin position="330"/>
        <end position="348"/>
    </location>
</feature>
<evidence type="ECO:0000256" key="3">
    <source>
        <dbReference type="SAM" id="Coils"/>
    </source>
</evidence>
<feature type="region of interest" description="Disordered" evidence="4">
    <location>
        <begin position="649"/>
        <end position="668"/>
    </location>
</feature>
<dbReference type="Proteomes" id="UP000002630">
    <property type="component" value="Linkage Group LG26"/>
</dbReference>
<dbReference type="InParanoid" id="D8LRL8"/>
<dbReference type="OrthoDB" id="203678at2759"/>
<dbReference type="GO" id="GO:0007030">
    <property type="term" value="P:Golgi organization"/>
    <property type="evidence" value="ECO:0007669"/>
    <property type="project" value="TreeGrafter"/>
</dbReference>
<feature type="coiled-coil region" evidence="3">
    <location>
        <begin position="120"/>
        <end position="147"/>
    </location>
</feature>
<protein>
    <submittedName>
        <fullName evidence="5">Similar to fat-free protein</fullName>
    </submittedName>
</protein>
<dbReference type="STRING" id="2880.D8LRL8"/>
<keyword evidence="6" id="KW-1185">Reference proteome</keyword>
<feature type="region of interest" description="Disordered" evidence="4">
    <location>
        <begin position="1"/>
        <end position="29"/>
    </location>
</feature>
<dbReference type="SUPFAM" id="SSF74788">
    <property type="entry name" value="Cullin repeat-like"/>
    <property type="match status" value="1"/>
</dbReference>
<dbReference type="GO" id="GO:0007041">
    <property type="term" value="P:lysosomal transport"/>
    <property type="evidence" value="ECO:0007669"/>
    <property type="project" value="TreeGrafter"/>
</dbReference>
<dbReference type="GO" id="GO:0048193">
    <property type="term" value="P:Golgi vesicle transport"/>
    <property type="evidence" value="ECO:0007669"/>
    <property type="project" value="TreeGrafter"/>
</dbReference>
<dbReference type="Pfam" id="PF08700">
    <property type="entry name" value="VPS51_Exo84_N"/>
    <property type="match status" value="1"/>
</dbReference>
<dbReference type="GO" id="GO:0000938">
    <property type="term" value="C:GARP complex"/>
    <property type="evidence" value="ECO:0007669"/>
    <property type="project" value="TreeGrafter"/>
</dbReference>
<dbReference type="InterPro" id="IPR016159">
    <property type="entry name" value="Cullin_repeat-like_dom_sf"/>
</dbReference>
<gene>
    <name evidence="5" type="ORF">Esi_0069_0043</name>
</gene>
<evidence type="ECO:0000256" key="2">
    <source>
        <dbReference type="ARBA" id="ARBA00023054"/>
    </source>
</evidence>
<dbReference type="InterPro" id="IPR014812">
    <property type="entry name" value="Vps51"/>
</dbReference>
<organism evidence="5 6">
    <name type="scientific">Ectocarpus siliculosus</name>
    <name type="common">Brown alga</name>
    <name type="synonym">Conferva siliculosa</name>
    <dbReference type="NCBI Taxonomy" id="2880"/>
    <lineage>
        <taxon>Eukaryota</taxon>
        <taxon>Sar</taxon>
        <taxon>Stramenopiles</taxon>
        <taxon>Ochrophyta</taxon>
        <taxon>PX clade</taxon>
        <taxon>Phaeophyceae</taxon>
        <taxon>Ectocarpales</taxon>
        <taxon>Ectocarpaceae</taxon>
        <taxon>Ectocarpus</taxon>
    </lineage>
</organism>
<dbReference type="EMBL" id="FN649751">
    <property type="protein sequence ID" value="CBN77779.1"/>
    <property type="molecule type" value="Genomic_DNA"/>
</dbReference>
<proteinExistence type="inferred from homology"/>
<dbReference type="GO" id="GO:0016020">
    <property type="term" value="C:membrane"/>
    <property type="evidence" value="ECO:0007669"/>
    <property type="project" value="TreeGrafter"/>
</dbReference>
<dbReference type="PANTHER" id="PTHR15954:SF4">
    <property type="entry name" value="VACUOLAR PROTEIN SORTING-ASSOCIATED PROTEIN 51 HOMOLOG"/>
    <property type="match status" value="1"/>
</dbReference>
<dbReference type="GO" id="GO:0005829">
    <property type="term" value="C:cytosol"/>
    <property type="evidence" value="ECO:0007669"/>
    <property type="project" value="GOC"/>
</dbReference>
<feature type="compositionally biased region" description="Gly residues" evidence="4">
    <location>
        <begin position="427"/>
        <end position="445"/>
    </location>
</feature>
<dbReference type="PANTHER" id="PTHR15954">
    <property type="entry name" value="VACUOLAR PROTEIN SORTING-ASSOCIATED PROTEIN 51 HOMOLOG"/>
    <property type="match status" value="1"/>
</dbReference>
<keyword evidence="2 3" id="KW-0175">Coiled coil</keyword>
<dbReference type="AlphaFoldDB" id="D8LRL8"/>
<evidence type="ECO:0000313" key="6">
    <source>
        <dbReference type="Proteomes" id="UP000002630"/>
    </source>
</evidence>
<accession>D8LRL8</accession>
<evidence type="ECO:0000313" key="5">
    <source>
        <dbReference type="EMBL" id="CBN77779.1"/>
    </source>
</evidence>
<evidence type="ECO:0000256" key="1">
    <source>
        <dbReference type="ARBA" id="ARBA00006080"/>
    </source>
</evidence>
<feature type="compositionally biased region" description="Gly residues" evidence="4">
    <location>
        <begin position="517"/>
        <end position="531"/>
    </location>
</feature>
<feature type="region of interest" description="Disordered" evidence="4">
    <location>
        <begin position="515"/>
        <end position="553"/>
    </location>
</feature>
<reference evidence="5 6" key="1">
    <citation type="journal article" date="2010" name="Nature">
        <title>The Ectocarpus genome and the independent evolution of multicellularity in brown algae.</title>
        <authorList>
            <person name="Cock J.M."/>
            <person name="Sterck L."/>
            <person name="Rouze P."/>
            <person name="Scornet D."/>
            <person name="Allen A.E."/>
            <person name="Amoutzias G."/>
            <person name="Anthouard V."/>
            <person name="Artiguenave F."/>
            <person name="Aury J.M."/>
            <person name="Badger J.H."/>
            <person name="Beszteri B."/>
            <person name="Billiau K."/>
            <person name="Bonnet E."/>
            <person name="Bothwell J.H."/>
            <person name="Bowler C."/>
            <person name="Boyen C."/>
            <person name="Brownlee C."/>
            <person name="Carrano C.J."/>
            <person name="Charrier B."/>
            <person name="Cho G.Y."/>
            <person name="Coelho S.M."/>
            <person name="Collen J."/>
            <person name="Corre E."/>
            <person name="Da Silva C."/>
            <person name="Delage L."/>
            <person name="Delaroque N."/>
            <person name="Dittami S.M."/>
            <person name="Doulbeau S."/>
            <person name="Elias M."/>
            <person name="Farnham G."/>
            <person name="Gachon C.M."/>
            <person name="Gschloessl B."/>
            <person name="Heesch S."/>
            <person name="Jabbari K."/>
            <person name="Jubin C."/>
            <person name="Kawai H."/>
            <person name="Kimura K."/>
            <person name="Kloareg B."/>
            <person name="Kupper F.C."/>
            <person name="Lang D."/>
            <person name="Le Bail A."/>
            <person name="Leblanc C."/>
            <person name="Lerouge P."/>
            <person name="Lohr M."/>
            <person name="Lopez P.J."/>
            <person name="Martens C."/>
            <person name="Maumus F."/>
            <person name="Michel G."/>
            <person name="Miranda-Saavedra D."/>
            <person name="Morales J."/>
            <person name="Moreau H."/>
            <person name="Motomura T."/>
            <person name="Nagasato C."/>
            <person name="Napoli C.A."/>
            <person name="Nelson D.R."/>
            <person name="Nyvall-Collen P."/>
            <person name="Peters A.F."/>
            <person name="Pommier C."/>
            <person name="Potin P."/>
            <person name="Poulain J."/>
            <person name="Quesneville H."/>
            <person name="Read B."/>
            <person name="Rensing S.A."/>
            <person name="Ritter A."/>
            <person name="Rousvoal S."/>
            <person name="Samanta M."/>
            <person name="Samson G."/>
            <person name="Schroeder D.C."/>
            <person name="Segurens B."/>
            <person name="Strittmatter M."/>
            <person name="Tonon T."/>
            <person name="Tregear J.W."/>
            <person name="Valentin K."/>
            <person name="von Dassow P."/>
            <person name="Yamagishi T."/>
            <person name="Van de Peer Y."/>
            <person name="Wincker P."/>
        </authorList>
    </citation>
    <scope>NUCLEOTIDE SEQUENCE [LARGE SCALE GENOMIC DNA]</scope>
    <source>
        <strain evidence="6">Ec32 / CCAP1310/4</strain>
    </source>
</reference>
<feature type="region of interest" description="Disordered" evidence="4">
    <location>
        <begin position="329"/>
        <end position="364"/>
    </location>
</feature>
<comment type="similarity">
    <text evidence="1">Belongs to the VPS51 family.</text>
</comment>
<feature type="compositionally biased region" description="Gly residues" evidence="4">
    <location>
        <begin position="768"/>
        <end position="777"/>
    </location>
</feature>
<dbReference type="GO" id="GO:0032456">
    <property type="term" value="P:endocytic recycling"/>
    <property type="evidence" value="ECO:0007669"/>
    <property type="project" value="TreeGrafter"/>
</dbReference>
<name>D8LRL8_ECTSI</name>
<feature type="region of interest" description="Disordered" evidence="4">
    <location>
        <begin position="753"/>
        <end position="777"/>
    </location>
</feature>
<dbReference type="GO" id="GO:1990745">
    <property type="term" value="C:EARP complex"/>
    <property type="evidence" value="ECO:0007669"/>
    <property type="project" value="TreeGrafter"/>
</dbReference>
<dbReference type="eggNOG" id="KOG2346">
    <property type="taxonomic scope" value="Eukaryota"/>
</dbReference>
<dbReference type="GO" id="GO:0042147">
    <property type="term" value="P:retrograde transport, endosome to Golgi"/>
    <property type="evidence" value="ECO:0007669"/>
    <property type="project" value="TreeGrafter"/>
</dbReference>
<dbReference type="EMBL" id="FN648916">
    <property type="protein sequence ID" value="CBN77779.1"/>
    <property type="molecule type" value="Genomic_DNA"/>
</dbReference>
<feature type="region of interest" description="Disordered" evidence="4">
    <location>
        <begin position="398"/>
        <end position="445"/>
    </location>
</feature>
<sequence>MASAAMLGHYSDDDSDGQERPAAATTAAAAAGSGARMKELLASYYGMQQQERSGANMSSDVESTYFEAKRYVAGLLKNDKVETLLRKDDEMVREVKKLDSDMQMLVYENYNKFISATDTIRKMAQNVEGMETEMSDLKSSMERIAESSATVNTSLEGNRSKMDKLVRVRRLLQRLDFLFQLPQRLEEAVQEGQYAKAIRYFSMTKDILHKHSHVSSFGAIQRDCEDTVRRLQDKLQEEVNSSDVSRDTLVSHADLLLQLGVDPAGLKERYLDAHRRQLEAFLLASTGALVEDRSVSLDACLGKLAEGFLPMLLRTVQLYDQLFERTGALPTPSASSTPAPPTAAQAPPETKQQGQQKEDDTATTAVAKKTHTGLIALVQASVGRFFDLLYAKVDQSLDANSSNPQPRSHVPSEAGAGAAGKKSEGRQQGGGGEGTAAEGGGGGGDLDPVALGGVVAAVQQLVTDIETVDPHVPQVRRAFRVLCRTSLSVTTSMVNAVRAGTPPEDVLADGLDTGHPGAAGGGMTGASGRHGGSSSVSGGGRNRRAGGSGEGGRYPALVDRALGTLMKRADEIVSGLRPLSRLDSSPGPLAEELRFGLWGVVLWLASAFGIVAGVTGGASSCDSLPPAEGREYNKALEEEWGNRAVSALREPLPSPSPDTKAAAAAAAGTAAAEEEAAVSGDEVRAGASEGEVSLLLACLCRGLETTFVVRVPEILGRQIPLTLDQSVHALPPSMHFTGSIHSTRSVTSTLKSAATEKSIEGDDDAAGAGAGAGGRGGPVLGRRRQLDAVRNRVSAAARFILEYYAETTGRRLADVLQVGLEAPPGDAGDWFSVEEPTGVGEAVLDALELAEDNVKEVCAFLGEARSGTVSVTRFGDRDLRRGSSVALLSGTGRNGRGGIGGGGGVRRDIDRIFESSGAGGGMGARGPLGGAVKVSFAADAMLAAVFRVALKAFGERARFLTLPGPAFRQVQLDADFLRQALPFYVAESNMLSALDNLLDQALQSAADRSLDPTPMDPTAAGDIVAHALDGFN</sequence>